<dbReference type="EMBL" id="KN880500">
    <property type="protein sequence ID" value="KIY68535.1"/>
    <property type="molecule type" value="Genomic_DNA"/>
</dbReference>
<evidence type="ECO:0000256" key="4">
    <source>
        <dbReference type="PROSITE-ProRule" id="PRU00134"/>
    </source>
</evidence>
<dbReference type="InterPro" id="IPR002893">
    <property type="entry name" value="Znf_MYND"/>
</dbReference>
<dbReference type="PROSITE" id="PS50865">
    <property type="entry name" value="ZF_MYND_2"/>
    <property type="match status" value="1"/>
</dbReference>
<accession>A0A0D7BEC0</accession>
<keyword evidence="2 4" id="KW-0863">Zinc-finger</keyword>
<dbReference type="Pfam" id="PF01753">
    <property type="entry name" value="zf-MYND"/>
    <property type="match status" value="1"/>
</dbReference>
<proteinExistence type="predicted"/>
<gene>
    <name evidence="6" type="ORF">CYLTODRAFT_489664</name>
</gene>
<evidence type="ECO:0000256" key="1">
    <source>
        <dbReference type="ARBA" id="ARBA00022723"/>
    </source>
</evidence>
<dbReference type="OrthoDB" id="432970at2759"/>
<evidence type="ECO:0000313" key="7">
    <source>
        <dbReference type="Proteomes" id="UP000054007"/>
    </source>
</evidence>
<organism evidence="6 7">
    <name type="scientific">Cylindrobasidium torrendii FP15055 ss-10</name>
    <dbReference type="NCBI Taxonomy" id="1314674"/>
    <lineage>
        <taxon>Eukaryota</taxon>
        <taxon>Fungi</taxon>
        <taxon>Dikarya</taxon>
        <taxon>Basidiomycota</taxon>
        <taxon>Agaricomycotina</taxon>
        <taxon>Agaricomycetes</taxon>
        <taxon>Agaricomycetidae</taxon>
        <taxon>Agaricales</taxon>
        <taxon>Marasmiineae</taxon>
        <taxon>Physalacriaceae</taxon>
        <taxon>Cylindrobasidium</taxon>
    </lineage>
</organism>
<evidence type="ECO:0000256" key="3">
    <source>
        <dbReference type="ARBA" id="ARBA00022833"/>
    </source>
</evidence>
<keyword evidence="7" id="KW-1185">Reference proteome</keyword>
<dbReference type="Gene3D" id="1.10.220.160">
    <property type="match status" value="1"/>
</dbReference>
<reference evidence="6 7" key="1">
    <citation type="journal article" date="2015" name="Fungal Genet. Biol.">
        <title>Evolution of novel wood decay mechanisms in Agaricales revealed by the genome sequences of Fistulina hepatica and Cylindrobasidium torrendii.</title>
        <authorList>
            <person name="Floudas D."/>
            <person name="Held B.W."/>
            <person name="Riley R."/>
            <person name="Nagy L.G."/>
            <person name="Koehler G."/>
            <person name="Ransdell A.S."/>
            <person name="Younus H."/>
            <person name="Chow J."/>
            <person name="Chiniquy J."/>
            <person name="Lipzen A."/>
            <person name="Tritt A."/>
            <person name="Sun H."/>
            <person name="Haridas S."/>
            <person name="LaButti K."/>
            <person name="Ohm R.A."/>
            <person name="Kues U."/>
            <person name="Blanchette R.A."/>
            <person name="Grigoriev I.V."/>
            <person name="Minto R.E."/>
            <person name="Hibbett D.S."/>
        </authorList>
    </citation>
    <scope>NUCLEOTIDE SEQUENCE [LARGE SCALE GENOMIC DNA]</scope>
    <source>
        <strain evidence="6 7">FP15055 ss-10</strain>
    </source>
</reference>
<keyword evidence="1" id="KW-0479">Metal-binding</keyword>
<evidence type="ECO:0000313" key="6">
    <source>
        <dbReference type="EMBL" id="KIY68535.1"/>
    </source>
</evidence>
<evidence type="ECO:0000256" key="2">
    <source>
        <dbReference type="ARBA" id="ARBA00022771"/>
    </source>
</evidence>
<sequence length="589" mass="66470">MNPESLKRIQTAARAGSLAAIQELEGLMETKQISFDEVKNIFLGMKIPAATSLETFGIPATLSWLAIMSCALEDWRVTESPAFADMASPLWLAISGCMSFLIRNSTVLDDSVIPARPDIALAIERAIIGMFSSPKMEDHILSRAARTAWTPLFPNLLSLWCRYTAEGIFVRPSALATQLFMMAKLTMVTATETGKPALLPRPRSYFPNDDPDTLAKALVVMCTHLLEDRNDLNSVQLEYFVILLDTTTPYRLFDNEGLPCLVRLLKRFVSRRTRCRGTMSTSREKLISTLEAIMDTFFQWGYVAWLVALDAGLLQALVGAAIAPDLPHRNETGEATFCMKLIPFLVWPSIRKACARQIRAIEISGARRMLRAEASLALALNRLEARSNALGAEMRWYKAACISECANETCSNSSQPSCTFRCSGCYHHYYCSRLCQREAWKAGHRVYCELYRRQWSNTMNVDTLRPGDAEYLAFIAGRDARVHAKDIDKMLDAYSTRTQESDAATPVIWMDYHKYAETQRVEITLMSRAETNYRYRWRLEPGTRTPLEDDDDDNATPVMILAPYYGTSNDSRDVELNQPFCNIVSREGF</sequence>
<dbReference type="AlphaFoldDB" id="A0A0D7BEC0"/>
<feature type="domain" description="MYND-type" evidence="5">
    <location>
        <begin position="407"/>
        <end position="448"/>
    </location>
</feature>
<keyword evidence="3" id="KW-0862">Zinc</keyword>
<evidence type="ECO:0000259" key="5">
    <source>
        <dbReference type="PROSITE" id="PS50865"/>
    </source>
</evidence>
<dbReference type="Proteomes" id="UP000054007">
    <property type="component" value="Unassembled WGS sequence"/>
</dbReference>
<name>A0A0D7BEC0_9AGAR</name>
<dbReference type="SUPFAM" id="SSF144232">
    <property type="entry name" value="HIT/MYND zinc finger-like"/>
    <property type="match status" value="1"/>
</dbReference>
<dbReference type="GO" id="GO:0008270">
    <property type="term" value="F:zinc ion binding"/>
    <property type="evidence" value="ECO:0007669"/>
    <property type="project" value="UniProtKB-KW"/>
</dbReference>
<dbReference type="Gene3D" id="6.10.140.2220">
    <property type="match status" value="1"/>
</dbReference>
<protein>
    <recommendedName>
        <fullName evidence="5">MYND-type domain-containing protein</fullName>
    </recommendedName>
</protein>